<proteinExistence type="predicted"/>
<comment type="caution">
    <text evidence="2">The sequence shown here is derived from an EMBL/GenBank/DDBJ whole genome shotgun (WGS) entry which is preliminary data.</text>
</comment>
<gene>
    <name evidence="2" type="ORF">DFQ08_10710</name>
</gene>
<organism evidence="2 3">
    <name type="scientific">Winogradskyella arenosi</name>
    <dbReference type="NCBI Taxonomy" id="533325"/>
    <lineage>
        <taxon>Bacteria</taxon>
        <taxon>Pseudomonadati</taxon>
        <taxon>Bacteroidota</taxon>
        <taxon>Flavobacteriia</taxon>
        <taxon>Flavobacteriales</taxon>
        <taxon>Flavobacteriaceae</taxon>
        <taxon>Winogradskyella</taxon>
    </lineage>
</organism>
<evidence type="ECO:0000256" key="1">
    <source>
        <dbReference type="SAM" id="Phobius"/>
    </source>
</evidence>
<keyword evidence="1" id="KW-1133">Transmembrane helix</keyword>
<dbReference type="EMBL" id="QPJO01000007">
    <property type="protein sequence ID" value="RCW89830.1"/>
    <property type="molecule type" value="Genomic_DNA"/>
</dbReference>
<protein>
    <submittedName>
        <fullName evidence="2">Uncharacterized protein</fullName>
    </submittedName>
</protein>
<keyword evidence="3" id="KW-1185">Reference proteome</keyword>
<name>A0A368ZBQ5_9FLAO</name>
<keyword evidence="1" id="KW-0812">Transmembrane</keyword>
<dbReference type="AlphaFoldDB" id="A0A368ZBQ5"/>
<dbReference type="OrthoDB" id="1362010at2"/>
<reference evidence="2 3" key="1">
    <citation type="submission" date="2018-07" db="EMBL/GenBank/DDBJ databases">
        <title>Genomic Encyclopedia of Type Strains, Phase III (KMG-III): the genomes of soil and plant-associated and newly described type strains.</title>
        <authorList>
            <person name="Whitman W."/>
        </authorList>
    </citation>
    <scope>NUCLEOTIDE SEQUENCE [LARGE SCALE GENOMIC DNA]</scope>
    <source>
        <strain evidence="2 3">CECT 7958</strain>
    </source>
</reference>
<feature type="transmembrane region" description="Helical" evidence="1">
    <location>
        <begin position="7"/>
        <end position="30"/>
    </location>
</feature>
<accession>A0A368ZBQ5</accession>
<dbReference type="RefSeq" id="WP_114310967.1">
    <property type="nucleotide sequence ID" value="NZ_QPJO01000007.1"/>
</dbReference>
<sequence length="143" mass="16708">MSKTLKIILGVLGTAIIAIFGLIMFGLYLMEDEDRYGDLVYFHQKVEDGDIIFRCKYSGELGQTTEFNEYGIIDKSWGSVYVWDNQNTIKQDLYDWAEKGNGTRVRVFRIKKNDFNMNKLELKDGTYNYLMNSGKMEFVTENY</sequence>
<evidence type="ECO:0000313" key="3">
    <source>
        <dbReference type="Proteomes" id="UP000253436"/>
    </source>
</evidence>
<evidence type="ECO:0000313" key="2">
    <source>
        <dbReference type="EMBL" id="RCW89830.1"/>
    </source>
</evidence>
<keyword evidence="1" id="KW-0472">Membrane</keyword>
<dbReference type="Proteomes" id="UP000253436">
    <property type="component" value="Unassembled WGS sequence"/>
</dbReference>